<name>A0A1G2N094_9BACT</name>
<dbReference type="EMBL" id="MHRT01000012">
    <property type="protein sequence ID" value="OHA28621.1"/>
    <property type="molecule type" value="Genomic_DNA"/>
</dbReference>
<organism evidence="1 2">
    <name type="scientific">Candidatus Taylorbacteria bacterium RIFCSPHIGHO2_12_FULL_45_16</name>
    <dbReference type="NCBI Taxonomy" id="1802315"/>
    <lineage>
        <taxon>Bacteria</taxon>
        <taxon>Candidatus Tayloriibacteriota</taxon>
    </lineage>
</organism>
<reference evidence="1 2" key="1">
    <citation type="journal article" date="2016" name="Nat. Commun.">
        <title>Thousands of microbial genomes shed light on interconnected biogeochemical processes in an aquifer system.</title>
        <authorList>
            <person name="Anantharaman K."/>
            <person name="Brown C.T."/>
            <person name="Hug L.A."/>
            <person name="Sharon I."/>
            <person name="Castelle C.J."/>
            <person name="Probst A.J."/>
            <person name="Thomas B.C."/>
            <person name="Singh A."/>
            <person name="Wilkins M.J."/>
            <person name="Karaoz U."/>
            <person name="Brodie E.L."/>
            <person name="Williams K.H."/>
            <person name="Hubbard S.S."/>
            <person name="Banfield J.F."/>
        </authorList>
    </citation>
    <scope>NUCLEOTIDE SEQUENCE [LARGE SCALE GENOMIC DNA]</scope>
</reference>
<evidence type="ECO:0000313" key="2">
    <source>
        <dbReference type="Proteomes" id="UP000178089"/>
    </source>
</evidence>
<sequence>MKIGKVFITRAREGWGKGYILRYRPPLQKNLLPKNLRLCIFVNLTLKNAERSELPKTIGFLWRTPKKKFLKLTLL</sequence>
<dbReference type="Proteomes" id="UP000178089">
    <property type="component" value="Unassembled WGS sequence"/>
</dbReference>
<dbReference type="AlphaFoldDB" id="A0A1G2N094"/>
<proteinExistence type="predicted"/>
<comment type="caution">
    <text evidence="1">The sequence shown here is derived from an EMBL/GenBank/DDBJ whole genome shotgun (WGS) entry which is preliminary data.</text>
</comment>
<accession>A0A1G2N094</accession>
<protein>
    <submittedName>
        <fullName evidence="1">Uncharacterized protein</fullName>
    </submittedName>
</protein>
<gene>
    <name evidence="1" type="ORF">A3F51_02685</name>
</gene>
<evidence type="ECO:0000313" key="1">
    <source>
        <dbReference type="EMBL" id="OHA28621.1"/>
    </source>
</evidence>
<dbReference type="STRING" id="1802315.A3F51_02685"/>